<evidence type="ECO:0000313" key="10">
    <source>
        <dbReference type="EMBL" id="KAK3585920.1"/>
    </source>
</evidence>
<dbReference type="FunFam" id="3.80.10.10:FF:001164">
    <property type="entry name" value="GH01279p"/>
    <property type="match status" value="1"/>
</dbReference>
<sequence length="746" mass="84826">MLKTQGSSDFVNMSFRSSLIMVGCMTCYLILFMTLQMTLAVQDNNTESGQSTEGRQKNDVNNLTNDGKNQSMVWETKCPETCRCTIGLVPHFKKIMKTVNCSFSDLQIPPRKIPDAAQVFLLSGNKIEKLRKLPYVPSLEYLDLSNNEIEMMDDFFLFSHFKEVKCLFLNDNRLKEIPAGSFSGLLNLDILDLSNNRIKTIYKHAFAGLNHLQTFNFEGNRLSELDPDWFEDMYDIRELILSNNSLTKLDSQVFKSLPELMSLKLARNSIWDIHRNAFEGLKKLTLLDLSNNKLTVVPSQQLEKVPNLGMLLLDGNQIYKIQEHAFAFFNITELSLSYMPKLTIVENKSFYNLPNLILLQLHDNQELLYIDNHAFYNCPLLKVLYVHNNKLMALPAELQTMLPSLKEIHLYHNPLRCDCNAYWIKEILSKPANETKIIFNDSEKVICESPLNVTGTPVEQVLDTKFSKVCTPTSLPLFHDEYKLDLGDELRLECHALGIPEPQIQWLLPNGIVLNTSVSNGKLEVHKNCTLIVHRINSSDKGTYSCKSFNSVGFDISSTAVKISDKYIRLVPGPVSNDYISVSWNGSTHPSMITEYRLTYRQVGAKNAGTIHIGQSFHTYTVTRLQPSTTYEFCIIYMYDTESYTIDCINVTTKATSMAIAGITKIVDETVIVAVCSILGICTALGCVIALIRKFRSHKDYEQPFDQDESESMTNIPLDSFYQPLNTPLYSSKTSLFKPFKAKDNY</sequence>
<dbReference type="Pfam" id="PF00560">
    <property type="entry name" value="LRR_1"/>
    <property type="match status" value="1"/>
</dbReference>
<reference evidence="10" key="1">
    <citation type="journal article" date="2021" name="Genome Biol. Evol.">
        <title>A High-Quality Reference Genome for a Parasitic Bivalve with Doubly Uniparental Inheritance (Bivalvia: Unionida).</title>
        <authorList>
            <person name="Smith C.H."/>
        </authorList>
    </citation>
    <scope>NUCLEOTIDE SEQUENCE</scope>
    <source>
        <strain evidence="10">CHS0354</strain>
    </source>
</reference>
<comment type="caution">
    <text evidence="10">The sequence shown here is derived from an EMBL/GenBank/DDBJ whole genome shotgun (WGS) entry which is preliminary data.</text>
</comment>
<dbReference type="PROSITE" id="PS51450">
    <property type="entry name" value="LRR"/>
    <property type="match status" value="3"/>
</dbReference>
<dbReference type="SMART" id="SM00408">
    <property type="entry name" value="IGc2"/>
    <property type="match status" value="1"/>
</dbReference>
<dbReference type="CDD" id="cd00096">
    <property type="entry name" value="Ig"/>
    <property type="match status" value="1"/>
</dbReference>
<keyword evidence="7" id="KW-0812">Transmembrane</keyword>
<feature type="domain" description="Ig-like" evidence="8">
    <location>
        <begin position="472"/>
        <end position="564"/>
    </location>
</feature>
<dbReference type="PROSITE" id="PS50835">
    <property type="entry name" value="IG_LIKE"/>
    <property type="match status" value="1"/>
</dbReference>
<proteinExistence type="predicted"/>
<dbReference type="InterPro" id="IPR007110">
    <property type="entry name" value="Ig-like_dom"/>
</dbReference>
<evidence type="ECO:0008006" key="12">
    <source>
        <dbReference type="Google" id="ProtNLM"/>
    </source>
</evidence>
<keyword evidence="5" id="KW-0325">Glycoprotein</keyword>
<dbReference type="EMBL" id="JAEAOA010002240">
    <property type="protein sequence ID" value="KAK3585920.1"/>
    <property type="molecule type" value="Genomic_DNA"/>
</dbReference>
<dbReference type="SMART" id="SM00060">
    <property type="entry name" value="FN3"/>
    <property type="match status" value="1"/>
</dbReference>
<gene>
    <name evidence="10" type="ORF">CHS0354_038457</name>
</gene>
<evidence type="ECO:0000259" key="9">
    <source>
        <dbReference type="PROSITE" id="PS50853"/>
    </source>
</evidence>
<evidence type="ECO:0000259" key="8">
    <source>
        <dbReference type="PROSITE" id="PS50835"/>
    </source>
</evidence>
<evidence type="ECO:0000256" key="1">
    <source>
        <dbReference type="ARBA" id="ARBA00022614"/>
    </source>
</evidence>
<dbReference type="InterPro" id="IPR013098">
    <property type="entry name" value="Ig_I-set"/>
</dbReference>
<keyword evidence="3" id="KW-0677">Repeat</keyword>
<feature type="domain" description="Fibronectin type-III" evidence="9">
    <location>
        <begin position="566"/>
        <end position="656"/>
    </location>
</feature>
<dbReference type="Gene3D" id="2.60.40.10">
    <property type="entry name" value="Immunoglobulins"/>
    <property type="match status" value="2"/>
</dbReference>
<dbReference type="InterPro" id="IPR036179">
    <property type="entry name" value="Ig-like_dom_sf"/>
</dbReference>
<feature type="region of interest" description="Disordered" evidence="6">
    <location>
        <begin position="46"/>
        <end position="67"/>
    </location>
</feature>
<dbReference type="Pfam" id="PF07679">
    <property type="entry name" value="I-set"/>
    <property type="match status" value="1"/>
</dbReference>
<dbReference type="InterPro" id="IPR001611">
    <property type="entry name" value="Leu-rich_rpt"/>
</dbReference>
<dbReference type="SMART" id="SM00082">
    <property type="entry name" value="LRRCT"/>
    <property type="match status" value="1"/>
</dbReference>
<evidence type="ECO:0000256" key="3">
    <source>
        <dbReference type="ARBA" id="ARBA00022737"/>
    </source>
</evidence>
<dbReference type="PANTHER" id="PTHR45712">
    <property type="entry name" value="AGAP008170-PA"/>
    <property type="match status" value="1"/>
</dbReference>
<keyword evidence="2" id="KW-0732">Signal</keyword>
<feature type="transmembrane region" description="Helical" evidence="7">
    <location>
        <begin position="20"/>
        <end position="41"/>
    </location>
</feature>
<keyword evidence="7" id="KW-1133">Transmembrane helix</keyword>
<evidence type="ECO:0000256" key="7">
    <source>
        <dbReference type="SAM" id="Phobius"/>
    </source>
</evidence>
<dbReference type="Pfam" id="PF00041">
    <property type="entry name" value="fn3"/>
    <property type="match status" value="1"/>
</dbReference>
<dbReference type="InterPro" id="IPR000483">
    <property type="entry name" value="Cys-rich_flank_reg_C"/>
</dbReference>
<dbReference type="InterPro" id="IPR003961">
    <property type="entry name" value="FN3_dom"/>
</dbReference>
<dbReference type="InterPro" id="IPR032675">
    <property type="entry name" value="LRR_dom_sf"/>
</dbReference>
<keyword evidence="11" id="KW-1185">Reference proteome</keyword>
<dbReference type="Pfam" id="PF13855">
    <property type="entry name" value="LRR_8"/>
    <property type="match status" value="3"/>
</dbReference>
<evidence type="ECO:0000313" key="11">
    <source>
        <dbReference type="Proteomes" id="UP001195483"/>
    </source>
</evidence>
<dbReference type="SUPFAM" id="SSF52058">
    <property type="entry name" value="L domain-like"/>
    <property type="match status" value="1"/>
</dbReference>
<dbReference type="SMART" id="SM00369">
    <property type="entry name" value="LRR_TYP"/>
    <property type="match status" value="10"/>
</dbReference>
<evidence type="ECO:0000256" key="6">
    <source>
        <dbReference type="SAM" id="MobiDB-lite"/>
    </source>
</evidence>
<dbReference type="Proteomes" id="UP001195483">
    <property type="component" value="Unassembled WGS sequence"/>
</dbReference>
<accession>A0AAE0S601</accession>
<reference evidence="10" key="3">
    <citation type="submission" date="2023-05" db="EMBL/GenBank/DDBJ databases">
        <authorList>
            <person name="Smith C.H."/>
        </authorList>
    </citation>
    <scope>NUCLEOTIDE SEQUENCE</scope>
    <source>
        <strain evidence="10">CHS0354</strain>
        <tissue evidence="10">Mantle</tissue>
    </source>
</reference>
<dbReference type="InterPro" id="IPR003599">
    <property type="entry name" value="Ig_sub"/>
</dbReference>
<dbReference type="PRINTS" id="PR00019">
    <property type="entry name" value="LEURICHRPT"/>
</dbReference>
<dbReference type="PANTHER" id="PTHR45712:SF22">
    <property type="entry name" value="INSULIN-LIKE GROWTH FACTOR-BINDING PROTEIN COMPLEX ACID LABILE SUBUNIT"/>
    <property type="match status" value="1"/>
</dbReference>
<keyword evidence="1" id="KW-0433">Leucine-rich repeat</keyword>
<keyword evidence="7" id="KW-0472">Membrane</keyword>
<dbReference type="InterPro" id="IPR003598">
    <property type="entry name" value="Ig_sub2"/>
</dbReference>
<evidence type="ECO:0000256" key="2">
    <source>
        <dbReference type="ARBA" id="ARBA00022729"/>
    </source>
</evidence>
<dbReference type="SUPFAM" id="SSF49265">
    <property type="entry name" value="Fibronectin type III"/>
    <property type="match status" value="1"/>
</dbReference>
<protein>
    <recommendedName>
        <fullName evidence="12">Leucine rich repeat neuronal 1</fullName>
    </recommendedName>
</protein>
<dbReference type="InterPro" id="IPR036116">
    <property type="entry name" value="FN3_sf"/>
</dbReference>
<organism evidence="10 11">
    <name type="scientific">Potamilus streckersoni</name>
    <dbReference type="NCBI Taxonomy" id="2493646"/>
    <lineage>
        <taxon>Eukaryota</taxon>
        <taxon>Metazoa</taxon>
        <taxon>Spiralia</taxon>
        <taxon>Lophotrochozoa</taxon>
        <taxon>Mollusca</taxon>
        <taxon>Bivalvia</taxon>
        <taxon>Autobranchia</taxon>
        <taxon>Heteroconchia</taxon>
        <taxon>Palaeoheterodonta</taxon>
        <taxon>Unionida</taxon>
        <taxon>Unionoidea</taxon>
        <taxon>Unionidae</taxon>
        <taxon>Ambleminae</taxon>
        <taxon>Lampsilini</taxon>
        <taxon>Potamilus</taxon>
    </lineage>
</organism>
<dbReference type="SUPFAM" id="SSF48726">
    <property type="entry name" value="Immunoglobulin"/>
    <property type="match status" value="1"/>
</dbReference>
<dbReference type="InterPro" id="IPR003591">
    <property type="entry name" value="Leu-rich_rpt_typical-subtyp"/>
</dbReference>
<reference evidence="10" key="2">
    <citation type="journal article" date="2021" name="Genome Biol. Evol.">
        <title>Developing a high-quality reference genome for a parasitic bivalve with doubly uniparental inheritance (Bivalvia: Unionida).</title>
        <authorList>
            <person name="Smith C.H."/>
        </authorList>
    </citation>
    <scope>NUCLEOTIDE SEQUENCE</scope>
    <source>
        <strain evidence="10">CHS0354</strain>
        <tissue evidence="10">Mantle</tissue>
    </source>
</reference>
<dbReference type="AlphaFoldDB" id="A0AAE0S601"/>
<dbReference type="InterPro" id="IPR050333">
    <property type="entry name" value="SLRP"/>
</dbReference>
<dbReference type="Gene3D" id="3.80.10.10">
    <property type="entry name" value="Ribonuclease Inhibitor"/>
    <property type="match status" value="2"/>
</dbReference>
<feature type="transmembrane region" description="Helical" evidence="7">
    <location>
        <begin position="671"/>
        <end position="692"/>
    </location>
</feature>
<name>A0AAE0S601_9BIVA</name>
<dbReference type="CDD" id="cd00063">
    <property type="entry name" value="FN3"/>
    <property type="match status" value="1"/>
</dbReference>
<keyword evidence="4" id="KW-1015">Disulfide bond</keyword>
<dbReference type="SMART" id="SM00409">
    <property type="entry name" value="IG"/>
    <property type="match status" value="1"/>
</dbReference>
<dbReference type="InterPro" id="IPR013783">
    <property type="entry name" value="Ig-like_fold"/>
</dbReference>
<evidence type="ECO:0000256" key="4">
    <source>
        <dbReference type="ARBA" id="ARBA00023157"/>
    </source>
</evidence>
<dbReference type="PROSITE" id="PS50853">
    <property type="entry name" value="FN3"/>
    <property type="match status" value="1"/>
</dbReference>
<evidence type="ECO:0000256" key="5">
    <source>
        <dbReference type="ARBA" id="ARBA00023180"/>
    </source>
</evidence>